<dbReference type="EC" id="2.3.1.204" evidence="3"/>
<comment type="catalytic activity">
    <reaction evidence="3">
        <text>N(6)-octanoyl-L-lysyl-[glycine-cleavage complex H protein] + L-lysyl-[lipoyl-carrier protein] = N(6)-octanoyl-L-lysyl-[lipoyl-carrier protein] + L-lysyl-[glycine-cleavage complex H protein]</text>
        <dbReference type="Rhea" id="RHEA:20213"/>
        <dbReference type="Rhea" id="RHEA-COMP:10500"/>
        <dbReference type="Rhea" id="RHEA-COMP:10501"/>
        <dbReference type="Rhea" id="RHEA-COMP:10503"/>
        <dbReference type="Rhea" id="RHEA-COMP:10504"/>
        <dbReference type="ChEBI" id="CHEBI:29969"/>
        <dbReference type="ChEBI" id="CHEBI:78809"/>
        <dbReference type="EC" id="2.3.1.204"/>
    </reaction>
</comment>
<name>A0ABV2KX24_9BACI</name>
<dbReference type="PANTHER" id="PTHR43679:SF2">
    <property type="entry name" value="OCTANOYL-[GCVH]:PROTEIN N-OCTANOYLTRANSFERASE"/>
    <property type="match status" value="1"/>
</dbReference>
<protein>
    <recommendedName>
        <fullName evidence="3">Octanoyl-[GcvH]:protein N-octanoyltransferase</fullName>
        <ecNumber evidence="3">2.3.1.204</ecNumber>
    </recommendedName>
    <alternativeName>
        <fullName evidence="3">Octanoyl-[GcvH]:E2 amidotransferase</fullName>
    </alternativeName>
</protein>
<evidence type="ECO:0000259" key="4">
    <source>
        <dbReference type="PROSITE" id="PS51733"/>
    </source>
</evidence>
<keyword evidence="2 3" id="KW-0012">Acyltransferase</keyword>
<proteinExistence type="inferred from homology"/>
<dbReference type="SUPFAM" id="SSF55681">
    <property type="entry name" value="Class II aaRS and biotin synthetases"/>
    <property type="match status" value="1"/>
</dbReference>
<dbReference type="InterPro" id="IPR045864">
    <property type="entry name" value="aa-tRNA-synth_II/BPL/LPL"/>
</dbReference>
<gene>
    <name evidence="3" type="primary">lipL</name>
    <name evidence="5" type="ORF">ABID56_002264</name>
</gene>
<dbReference type="RefSeq" id="WP_354221201.1">
    <property type="nucleotide sequence ID" value="NZ_JBEPMX010000012.1"/>
</dbReference>
<dbReference type="HAMAP" id="MF_02119">
    <property type="entry name" value="LipL"/>
    <property type="match status" value="1"/>
</dbReference>
<organism evidence="5 6">
    <name type="scientific">Alkalibacillus flavidus</name>
    <dbReference type="NCBI Taxonomy" id="546021"/>
    <lineage>
        <taxon>Bacteria</taxon>
        <taxon>Bacillati</taxon>
        <taxon>Bacillota</taxon>
        <taxon>Bacilli</taxon>
        <taxon>Bacillales</taxon>
        <taxon>Bacillaceae</taxon>
        <taxon>Alkalibacillus</taxon>
    </lineage>
</organism>
<keyword evidence="6" id="KW-1185">Reference proteome</keyword>
<dbReference type="InterPro" id="IPR004143">
    <property type="entry name" value="BPL_LPL_catalytic"/>
</dbReference>
<feature type="active site" description="Acyl-thioester intermediate" evidence="3">
    <location>
        <position position="144"/>
    </location>
</feature>
<evidence type="ECO:0000256" key="2">
    <source>
        <dbReference type="ARBA" id="ARBA00023315"/>
    </source>
</evidence>
<evidence type="ECO:0000313" key="6">
    <source>
        <dbReference type="Proteomes" id="UP001549167"/>
    </source>
</evidence>
<dbReference type="PANTHER" id="PTHR43679">
    <property type="entry name" value="OCTANOYLTRANSFERASE LIPM-RELATED"/>
    <property type="match status" value="1"/>
</dbReference>
<dbReference type="Proteomes" id="UP001549167">
    <property type="component" value="Unassembled WGS sequence"/>
</dbReference>
<dbReference type="CDD" id="cd16443">
    <property type="entry name" value="LplA"/>
    <property type="match status" value="1"/>
</dbReference>
<dbReference type="GO" id="GO:0016746">
    <property type="term" value="F:acyltransferase activity"/>
    <property type="evidence" value="ECO:0007669"/>
    <property type="project" value="UniProtKB-KW"/>
</dbReference>
<sequence length="273" mass="31244">MNHHLLQFKHLRIMDRSDAATTDILTSFAIDDTLCLSASDTQQNALHMWVHKPAVVLGIPDKRMPYIEQGIELLTQFEYDVIIRNSGGLAVLLDEGVLNLSLIFPEEKQFNIHDSYDAMVAFIRWLFEDESNQIDVYEITQSYCPGSYDLSINGQKFAGISQRRVKQGTAVQIYLCVEGDGQHRAEIIRQFYDQSLQGEATSFDYPDINPNVMASLEQLLGKPLKTNDVKDQLINKLNAQGIQIVEQSFNTQEKAWFDQRETLMHKRNRDITS</sequence>
<dbReference type="Pfam" id="PF21948">
    <property type="entry name" value="LplA-B_cat"/>
    <property type="match status" value="1"/>
</dbReference>
<comment type="function">
    <text evidence="3">Catalyzes the amidotransfer (transamidation) of the octanoyl moiety from octanoyl-GcvH to the lipoyl domain of the E2 subunit of lipoate-dependent enzymes.</text>
</comment>
<comment type="caution">
    <text evidence="5">The sequence shown here is derived from an EMBL/GenBank/DDBJ whole genome shotgun (WGS) entry which is preliminary data.</text>
</comment>
<evidence type="ECO:0000256" key="3">
    <source>
        <dbReference type="HAMAP-Rule" id="MF_02119"/>
    </source>
</evidence>
<evidence type="ECO:0000313" key="5">
    <source>
        <dbReference type="EMBL" id="MET3684138.1"/>
    </source>
</evidence>
<reference evidence="5 6" key="1">
    <citation type="submission" date="2024-06" db="EMBL/GenBank/DDBJ databases">
        <title>Genomic Encyclopedia of Type Strains, Phase IV (KMG-IV): sequencing the most valuable type-strain genomes for metagenomic binning, comparative biology and taxonomic classification.</title>
        <authorList>
            <person name="Goeker M."/>
        </authorList>
    </citation>
    <scope>NUCLEOTIDE SEQUENCE [LARGE SCALE GENOMIC DNA]</scope>
    <source>
        <strain evidence="5 6">DSM 23520</strain>
    </source>
</reference>
<feature type="site" description="Lowers pKa of active site Cys" evidence="3">
    <location>
        <position position="156"/>
    </location>
</feature>
<keyword evidence="1 3" id="KW-0808">Transferase</keyword>
<dbReference type="EMBL" id="JBEPMX010000012">
    <property type="protein sequence ID" value="MET3684138.1"/>
    <property type="molecule type" value="Genomic_DNA"/>
</dbReference>
<comment type="miscellaneous">
    <text evidence="3">The reaction proceeds via a thioester-linked acyl-enzyme intermediate.</text>
</comment>
<dbReference type="InterPro" id="IPR050664">
    <property type="entry name" value="Octanoyltrans_LipM/LipL"/>
</dbReference>
<comment type="pathway">
    <text evidence="3">Protein modification; protein lipoylation via endogenous pathway; protein N(6)-(lipoyl)lysine from octanoyl-[acyl-carrier-protein].</text>
</comment>
<comment type="similarity">
    <text evidence="3">Belongs to the octanoyltransferase LipL family.</text>
</comment>
<evidence type="ECO:0000256" key="1">
    <source>
        <dbReference type="ARBA" id="ARBA00022679"/>
    </source>
</evidence>
<dbReference type="Gene3D" id="3.30.930.10">
    <property type="entry name" value="Bira Bifunctional Protein, Domain 2"/>
    <property type="match status" value="1"/>
</dbReference>
<accession>A0ABV2KX24</accession>
<dbReference type="PROSITE" id="PS51733">
    <property type="entry name" value="BPL_LPL_CATALYTIC"/>
    <property type="match status" value="1"/>
</dbReference>
<feature type="domain" description="BPL/LPL catalytic" evidence="4">
    <location>
        <begin position="40"/>
        <end position="224"/>
    </location>
</feature>
<dbReference type="InterPro" id="IPR024897">
    <property type="entry name" value="LipL"/>
</dbReference>